<evidence type="ECO:0000313" key="2">
    <source>
        <dbReference type="Proteomes" id="UP001454036"/>
    </source>
</evidence>
<dbReference type="AlphaFoldDB" id="A0AAV3PUA3"/>
<reference evidence="1 2" key="1">
    <citation type="submission" date="2024-01" db="EMBL/GenBank/DDBJ databases">
        <title>The complete chloroplast genome sequence of Lithospermum erythrorhizon: insights into the phylogenetic relationship among Boraginaceae species and the maternal lineages of purple gromwells.</title>
        <authorList>
            <person name="Okada T."/>
            <person name="Watanabe K."/>
        </authorList>
    </citation>
    <scope>NUCLEOTIDE SEQUENCE [LARGE SCALE GENOMIC DNA]</scope>
</reference>
<sequence length="117" mass="13654">MMMWWFVSSTASKRRTRANALVLERKRAALDAGEDMSCTWSQKKGYQEEQGNKDKFVVDDLEESGREDVSCITRRKSKGKMKLNDYRNRINNRRIAKGIEEMSTHGVEFNSEENEAR</sequence>
<evidence type="ECO:0000313" key="1">
    <source>
        <dbReference type="EMBL" id="GAA0154502.1"/>
    </source>
</evidence>
<protein>
    <submittedName>
        <fullName evidence="1">Uncharacterized protein</fullName>
    </submittedName>
</protein>
<name>A0AAV3PUA3_LITER</name>
<keyword evidence="2" id="KW-1185">Reference proteome</keyword>
<accession>A0AAV3PUA3</accession>
<gene>
    <name evidence="1" type="ORF">LIER_12461</name>
</gene>
<comment type="caution">
    <text evidence="1">The sequence shown here is derived from an EMBL/GenBank/DDBJ whole genome shotgun (WGS) entry which is preliminary data.</text>
</comment>
<dbReference type="EMBL" id="BAABME010002409">
    <property type="protein sequence ID" value="GAA0154502.1"/>
    <property type="molecule type" value="Genomic_DNA"/>
</dbReference>
<proteinExistence type="predicted"/>
<dbReference type="Proteomes" id="UP001454036">
    <property type="component" value="Unassembled WGS sequence"/>
</dbReference>
<organism evidence="1 2">
    <name type="scientific">Lithospermum erythrorhizon</name>
    <name type="common">Purple gromwell</name>
    <name type="synonym">Lithospermum officinale var. erythrorhizon</name>
    <dbReference type="NCBI Taxonomy" id="34254"/>
    <lineage>
        <taxon>Eukaryota</taxon>
        <taxon>Viridiplantae</taxon>
        <taxon>Streptophyta</taxon>
        <taxon>Embryophyta</taxon>
        <taxon>Tracheophyta</taxon>
        <taxon>Spermatophyta</taxon>
        <taxon>Magnoliopsida</taxon>
        <taxon>eudicotyledons</taxon>
        <taxon>Gunneridae</taxon>
        <taxon>Pentapetalae</taxon>
        <taxon>asterids</taxon>
        <taxon>lamiids</taxon>
        <taxon>Boraginales</taxon>
        <taxon>Boraginaceae</taxon>
        <taxon>Boraginoideae</taxon>
        <taxon>Lithospermeae</taxon>
        <taxon>Lithospermum</taxon>
    </lineage>
</organism>